<evidence type="ECO:0000256" key="1">
    <source>
        <dbReference type="SAM" id="MobiDB-lite"/>
    </source>
</evidence>
<comment type="caution">
    <text evidence="2">The sequence shown here is derived from an EMBL/GenBank/DDBJ whole genome shotgun (WGS) entry which is preliminary data.</text>
</comment>
<protein>
    <submittedName>
        <fullName evidence="2">Uncharacterized protein</fullName>
    </submittedName>
</protein>
<evidence type="ECO:0000313" key="2">
    <source>
        <dbReference type="EMBL" id="KAK1640216.1"/>
    </source>
</evidence>
<feature type="region of interest" description="Disordered" evidence="1">
    <location>
        <begin position="44"/>
        <end position="106"/>
    </location>
</feature>
<dbReference type="EMBL" id="JAHMHQ010000004">
    <property type="protein sequence ID" value="KAK1640216.1"/>
    <property type="molecule type" value="Genomic_DNA"/>
</dbReference>
<accession>A0AAI9ZXX2</accession>
<dbReference type="Proteomes" id="UP001243989">
    <property type="component" value="Unassembled WGS sequence"/>
</dbReference>
<dbReference type="GeneID" id="85466876"/>
<organism evidence="2 3">
    <name type="scientific">Colletotrichum phormii</name>
    <dbReference type="NCBI Taxonomy" id="359342"/>
    <lineage>
        <taxon>Eukaryota</taxon>
        <taxon>Fungi</taxon>
        <taxon>Dikarya</taxon>
        <taxon>Ascomycota</taxon>
        <taxon>Pezizomycotina</taxon>
        <taxon>Sordariomycetes</taxon>
        <taxon>Hypocreomycetidae</taxon>
        <taxon>Glomerellales</taxon>
        <taxon>Glomerellaceae</taxon>
        <taxon>Colletotrichum</taxon>
        <taxon>Colletotrichum acutatum species complex</taxon>
    </lineage>
</organism>
<proteinExistence type="predicted"/>
<dbReference type="RefSeq" id="XP_060448823.1">
    <property type="nucleotide sequence ID" value="XM_060582014.1"/>
</dbReference>
<gene>
    <name evidence="2" type="ORF">BDP81DRAFT_159910</name>
</gene>
<feature type="region of interest" description="Disordered" evidence="1">
    <location>
        <begin position="1"/>
        <end position="20"/>
    </location>
</feature>
<name>A0AAI9ZXX2_9PEZI</name>
<keyword evidence="3" id="KW-1185">Reference proteome</keyword>
<evidence type="ECO:0000313" key="3">
    <source>
        <dbReference type="Proteomes" id="UP001243989"/>
    </source>
</evidence>
<dbReference type="AlphaFoldDB" id="A0AAI9ZXX2"/>
<feature type="compositionally biased region" description="Basic and acidic residues" evidence="1">
    <location>
        <begin position="54"/>
        <end position="64"/>
    </location>
</feature>
<feature type="compositionally biased region" description="Polar residues" evidence="1">
    <location>
        <begin position="8"/>
        <end position="18"/>
    </location>
</feature>
<sequence length="106" mass="11691">MVLGDDMSISSSLPNKRNPTPLCDGQLYHHCEVYLHMASGPSPLPNLTCPKPQRPAESDGEKIGTQRHPIAMLSGVGNDTYFQDPPVSRPAGSKMTGWPPRYLKYR</sequence>
<reference evidence="2" key="1">
    <citation type="submission" date="2021-06" db="EMBL/GenBank/DDBJ databases">
        <title>Comparative genomics, transcriptomics and evolutionary studies reveal genomic signatures of adaptation to plant cell wall in hemibiotrophic fungi.</title>
        <authorList>
            <consortium name="DOE Joint Genome Institute"/>
            <person name="Baroncelli R."/>
            <person name="Diaz J.F."/>
            <person name="Benocci T."/>
            <person name="Peng M."/>
            <person name="Battaglia E."/>
            <person name="Haridas S."/>
            <person name="Andreopoulos W."/>
            <person name="Labutti K."/>
            <person name="Pangilinan J."/>
            <person name="Floch G.L."/>
            <person name="Makela M.R."/>
            <person name="Henrissat B."/>
            <person name="Grigoriev I.V."/>
            <person name="Crouch J.A."/>
            <person name="De Vries R.P."/>
            <person name="Sukno S.A."/>
            <person name="Thon M.R."/>
        </authorList>
    </citation>
    <scope>NUCLEOTIDE SEQUENCE</scope>
    <source>
        <strain evidence="2">CBS 102054</strain>
    </source>
</reference>